<dbReference type="PROSITE" id="PS00941">
    <property type="entry name" value="CARBOXYLESTERASE_B_2"/>
    <property type="match status" value="1"/>
</dbReference>
<feature type="domain" description="Carboxylesterase type B" evidence="5">
    <location>
        <begin position="236"/>
        <end position="563"/>
    </location>
</feature>
<dbReference type="EMBL" id="LASV01000560">
    <property type="protein sequence ID" value="KKA17767.1"/>
    <property type="molecule type" value="Genomic_DNA"/>
</dbReference>
<dbReference type="STRING" id="1408163.A0A0F4YHK7"/>
<dbReference type="InterPro" id="IPR029058">
    <property type="entry name" value="AB_hydrolase_fold"/>
</dbReference>
<dbReference type="PANTHER" id="PTHR11559">
    <property type="entry name" value="CARBOXYLESTERASE"/>
    <property type="match status" value="1"/>
</dbReference>
<dbReference type="GeneID" id="25320549"/>
<evidence type="ECO:0000256" key="2">
    <source>
        <dbReference type="ARBA" id="ARBA00022801"/>
    </source>
</evidence>
<keyword evidence="2 3" id="KW-0378">Hydrolase</keyword>
<keyword evidence="4" id="KW-1133">Transmembrane helix</keyword>
<dbReference type="ESTHER" id="talem-a0a0f4yhk7">
    <property type="family name" value="Fungal_carboxylesterase_lipase"/>
</dbReference>
<sequence>MPAFACFSKYIPALYSTVTLSVTIYNIKCPHSTATTMSSPYIVSIFTILAVAVALFAIFTPLITSWWFSNPSNSSYIVDLGYQLNQGCVVNDTLVTFGNIRFAAAPLGPLRFNAPAPPPVNRTAVQNASGVICPQAYPKWLTTGAVSPFTADDIPPVDPRTSEDCLFLDVLVPQGIWETRQTSRAPVLVWIPGGVFVVGWKDASGQGHGLVTRSQQSGSQGVILVSINYRLGLFRFALEWVQKHIHLFGGDPAKVTIPGESAGATSVEAHITAYGGAKGPSPFQGAIAQSPFRLPTYPSPNSHVEAILSFGNVSSLAALRNMSSADLQKLNALLVGNSRPFGTFTFGNFTFFVRISSHSLIDLFPGIVPDGNYVPDLPGKLFQQQRFNRNISVLTGHNRDEGSRFVPNSLVTDEASYEAYLKSLITPLAQNPAALKTITQELYPPVFDGSQGYTNQTERNNLTFADATVVCNARFMDQASFVTPTYAYEFSVPPAVHGADLSYTFYDFGQVEGVNTVNTTVAELLQRYITRFAETGQPNGPGLPFFPPAEAKTGPGLTLTVQNLGSNFGIKNSNIVTTDCSALNSFCAALPRGLSSLKRVPSCWLLTNLPVRKPAARGSFHKGSLVGLTGGFFLWFRDVL</sequence>
<dbReference type="GO" id="GO:0016787">
    <property type="term" value="F:hydrolase activity"/>
    <property type="evidence" value="ECO:0007669"/>
    <property type="project" value="UniProtKB-KW"/>
</dbReference>
<dbReference type="InterPro" id="IPR019819">
    <property type="entry name" value="Carboxylesterase_B_CS"/>
</dbReference>
<evidence type="ECO:0000259" key="5">
    <source>
        <dbReference type="Pfam" id="PF00135"/>
    </source>
</evidence>
<dbReference type="InterPro" id="IPR050309">
    <property type="entry name" value="Type-B_Carboxylest/Lipase"/>
</dbReference>
<dbReference type="InterPro" id="IPR019826">
    <property type="entry name" value="Carboxylesterase_B_AS"/>
</dbReference>
<evidence type="ECO:0000256" key="4">
    <source>
        <dbReference type="SAM" id="Phobius"/>
    </source>
</evidence>
<feature type="transmembrane region" description="Helical" evidence="4">
    <location>
        <begin position="41"/>
        <end position="68"/>
    </location>
</feature>
<gene>
    <name evidence="6" type="ORF">T310_8289</name>
</gene>
<dbReference type="Gene3D" id="3.40.50.1820">
    <property type="entry name" value="alpha/beta hydrolase"/>
    <property type="match status" value="1"/>
</dbReference>
<evidence type="ECO:0000313" key="6">
    <source>
        <dbReference type="EMBL" id="KKA17767.1"/>
    </source>
</evidence>
<name>A0A0F4YHK7_RASE3</name>
<evidence type="ECO:0000313" key="7">
    <source>
        <dbReference type="Proteomes" id="UP000053958"/>
    </source>
</evidence>
<dbReference type="OrthoDB" id="408631at2759"/>
<dbReference type="EC" id="3.1.1.-" evidence="3"/>
<protein>
    <recommendedName>
        <fullName evidence="3">Carboxylic ester hydrolase</fullName>
        <ecNumber evidence="3">3.1.1.-</ecNumber>
    </recommendedName>
</protein>
<dbReference type="InterPro" id="IPR002018">
    <property type="entry name" value="CarbesteraseB"/>
</dbReference>
<keyword evidence="7" id="KW-1185">Reference proteome</keyword>
<dbReference type="Pfam" id="PF00135">
    <property type="entry name" value="COesterase"/>
    <property type="match status" value="1"/>
</dbReference>
<dbReference type="RefSeq" id="XP_013324379.1">
    <property type="nucleotide sequence ID" value="XM_013468925.1"/>
</dbReference>
<dbReference type="SUPFAM" id="SSF53474">
    <property type="entry name" value="alpha/beta-Hydrolases"/>
    <property type="match status" value="1"/>
</dbReference>
<keyword evidence="4" id="KW-0472">Membrane</keyword>
<dbReference type="PROSITE" id="PS00122">
    <property type="entry name" value="CARBOXYLESTERASE_B_1"/>
    <property type="match status" value="1"/>
</dbReference>
<keyword evidence="4" id="KW-0812">Transmembrane</keyword>
<accession>A0A0F4YHK7</accession>
<comment type="caution">
    <text evidence="6">The sequence shown here is derived from an EMBL/GenBank/DDBJ whole genome shotgun (WGS) entry which is preliminary data.</text>
</comment>
<evidence type="ECO:0000256" key="3">
    <source>
        <dbReference type="RuleBase" id="RU361235"/>
    </source>
</evidence>
<reference evidence="6 7" key="1">
    <citation type="submission" date="2015-04" db="EMBL/GenBank/DDBJ databases">
        <authorList>
            <person name="Heijne W.H."/>
            <person name="Fedorova N.D."/>
            <person name="Nierman W.C."/>
            <person name="Vollebregt A.W."/>
            <person name="Zhao Z."/>
            <person name="Wu L."/>
            <person name="Kumar M."/>
            <person name="Stam H."/>
            <person name="van den Berg M.A."/>
            <person name="Pel H.J."/>
        </authorList>
    </citation>
    <scope>NUCLEOTIDE SEQUENCE [LARGE SCALE GENOMIC DNA]</scope>
    <source>
        <strain evidence="6 7">CBS 393.64</strain>
    </source>
</reference>
<organism evidence="6 7">
    <name type="scientific">Rasamsonia emersonii (strain ATCC 16479 / CBS 393.64 / IMI 116815)</name>
    <dbReference type="NCBI Taxonomy" id="1408163"/>
    <lineage>
        <taxon>Eukaryota</taxon>
        <taxon>Fungi</taxon>
        <taxon>Dikarya</taxon>
        <taxon>Ascomycota</taxon>
        <taxon>Pezizomycotina</taxon>
        <taxon>Eurotiomycetes</taxon>
        <taxon>Eurotiomycetidae</taxon>
        <taxon>Eurotiales</taxon>
        <taxon>Trichocomaceae</taxon>
        <taxon>Rasamsonia</taxon>
    </lineage>
</organism>
<comment type="similarity">
    <text evidence="1 3">Belongs to the type-B carboxylesterase/lipase family.</text>
</comment>
<proteinExistence type="inferred from homology"/>
<evidence type="ECO:0000256" key="1">
    <source>
        <dbReference type="ARBA" id="ARBA00005964"/>
    </source>
</evidence>
<dbReference type="Proteomes" id="UP000053958">
    <property type="component" value="Unassembled WGS sequence"/>
</dbReference>
<dbReference type="AlphaFoldDB" id="A0A0F4YHK7"/>